<feature type="transmembrane region" description="Helical" evidence="1">
    <location>
        <begin position="192"/>
        <end position="219"/>
    </location>
</feature>
<keyword evidence="1" id="KW-1133">Transmembrane helix</keyword>
<evidence type="ECO:0000256" key="1">
    <source>
        <dbReference type="SAM" id="Phobius"/>
    </source>
</evidence>
<name>X0ZLC6_9ZZZZ</name>
<sequence length="430" mass="50789">MSKFLKDIFKKIVTPEIFENSENRISFYKYLLIGLFLRFLFLPFLFQVDILSSYTRAAGQLFETIPETPAVIQLVMHWLHVFFLKIIVQIIPNLKTILSIPEPHPQWLAFISNNQVFRMLSVIKFPYFIFDLACAFLLLRFTKDAKTNLKVFKHWMINPVVIFVTYIFARFDVIPLFITILALYFAMKDRKYISILFLVISIVMRFFPVLILPFLIIYLAKNKKDYIIFSLLGISGLLALEIGSRLIYGSSALFKLLNSQHFTFLIALKWGMEGLHVSLIPLVIFFTLTIISFFEISNKSFSNLLKYSLIAFLLWFSFGYYHPQYLLWAIPFLIFQFVENDRIFYYHILQVLIIPFILLYWGQLVTTYLFTPIDSRFFVYFPDIVDIIRKYYSPAKFANIFSSIFSGISLWIIYEVFKLSKIKSNLIFNT</sequence>
<feature type="non-terminal residue" evidence="2">
    <location>
        <position position="430"/>
    </location>
</feature>
<dbReference type="AlphaFoldDB" id="X0ZLC6"/>
<feature type="transmembrane region" description="Helical" evidence="1">
    <location>
        <begin position="226"/>
        <end position="248"/>
    </location>
</feature>
<feature type="transmembrane region" description="Helical" evidence="1">
    <location>
        <begin position="397"/>
        <end position="414"/>
    </location>
</feature>
<feature type="transmembrane region" description="Helical" evidence="1">
    <location>
        <begin position="275"/>
        <end position="297"/>
    </location>
</feature>
<protein>
    <recommendedName>
        <fullName evidence="3">Mannosyltransferase</fullName>
    </recommendedName>
</protein>
<dbReference type="EMBL" id="BART01001513">
    <property type="protein sequence ID" value="GAG70224.1"/>
    <property type="molecule type" value="Genomic_DNA"/>
</dbReference>
<keyword evidence="1" id="KW-0472">Membrane</keyword>
<accession>X0ZLC6</accession>
<organism evidence="2">
    <name type="scientific">marine sediment metagenome</name>
    <dbReference type="NCBI Taxonomy" id="412755"/>
    <lineage>
        <taxon>unclassified sequences</taxon>
        <taxon>metagenomes</taxon>
        <taxon>ecological metagenomes</taxon>
    </lineage>
</organism>
<feature type="transmembrane region" description="Helical" evidence="1">
    <location>
        <begin position="116"/>
        <end position="139"/>
    </location>
</feature>
<feature type="transmembrane region" description="Helical" evidence="1">
    <location>
        <begin position="343"/>
        <end position="361"/>
    </location>
</feature>
<comment type="caution">
    <text evidence="2">The sequence shown here is derived from an EMBL/GenBank/DDBJ whole genome shotgun (WGS) entry which is preliminary data.</text>
</comment>
<reference evidence="2" key="1">
    <citation type="journal article" date="2014" name="Front. Microbiol.">
        <title>High frequency of phylogenetically diverse reductive dehalogenase-homologous genes in deep subseafloor sedimentary metagenomes.</title>
        <authorList>
            <person name="Kawai M."/>
            <person name="Futagami T."/>
            <person name="Toyoda A."/>
            <person name="Takaki Y."/>
            <person name="Nishi S."/>
            <person name="Hori S."/>
            <person name="Arai W."/>
            <person name="Tsubouchi T."/>
            <person name="Morono Y."/>
            <person name="Uchiyama I."/>
            <person name="Ito T."/>
            <person name="Fujiyama A."/>
            <person name="Inagaki F."/>
            <person name="Takami H."/>
        </authorList>
    </citation>
    <scope>NUCLEOTIDE SEQUENCE</scope>
    <source>
        <strain evidence="2">Expedition CK06-06</strain>
    </source>
</reference>
<gene>
    <name evidence="2" type="ORF">S01H4_05274</name>
</gene>
<evidence type="ECO:0008006" key="3">
    <source>
        <dbReference type="Google" id="ProtNLM"/>
    </source>
</evidence>
<proteinExistence type="predicted"/>
<feature type="transmembrane region" description="Helical" evidence="1">
    <location>
        <begin position="27"/>
        <end position="46"/>
    </location>
</feature>
<feature type="transmembrane region" description="Helical" evidence="1">
    <location>
        <begin position="304"/>
        <end position="323"/>
    </location>
</feature>
<feature type="transmembrane region" description="Helical" evidence="1">
    <location>
        <begin position="160"/>
        <end position="186"/>
    </location>
</feature>
<evidence type="ECO:0000313" key="2">
    <source>
        <dbReference type="EMBL" id="GAG70224.1"/>
    </source>
</evidence>
<keyword evidence="1" id="KW-0812">Transmembrane</keyword>